<gene>
    <name evidence="2" type="ORF">COCON_G00105150</name>
</gene>
<dbReference type="EMBL" id="JAFJMO010000007">
    <property type="protein sequence ID" value="KAJ8271656.1"/>
    <property type="molecule type" value="Genomic_DNA"/>
</dbReference>
<accession>A0A9Q1DIQ8</accession>
<dbReference type="Gene3D" id="1.10.287.1490">
    <property type="match status" value="1"/>
</dbReference>
<dbReference type="PANTHER" id="PTHR18957:SF0">
    <property type="entry name" value="CENTLEIN"/>
    <property type="match status" value="1"/>
</dbReference>
<keyword evidence="3" id="KW-1185">Reference proteome</keyword>
<dbReference type="AlphaFoldDB" id="A0A9Q1DIQ8"/>
<evidence type="ECO:0000313" key="2">
    <source>
        <dbReference type="EMBL" id="KAJ8271656.1"/>
    </source>
</evidence>
<dbReference type="Proteomes" id="UP001152803">
    <property type="component" value="Unassembled WGS sequence"/>
</dbReference>
<organism evidence="2 3">
    <name type="scientific">Conger conger</name>
    <name type="common">Conger eel</name>
    <name type="synonym">Muraena conger</name>
    <dbReference type="NCBI Taxonomy" id="82655"/>
    <lineage>
        <taxon>Eukaryota</taxon>
        <taxon>Metazoa</taxon>
        <taxon>Chordata</taxon>
        <taxon>Craniata</taxon>
        <taxon>Vertebrata</taxon>
        <taxon>Euteleostomi</taxon>
        <taxon>Actinopterygii</taxon>
        <taxon>Neopterygii</taxon>
        <taxon>Teleostei</taxon>
        <taxon>Anguilliformes</taxon>
        <taxon>Congridae</taxon>
        <taxon>Conger</taxon>
    </lineage>
</organism>
<dbReference type="PANTHER" id="PTHR18957">
    <property type="entry name" value="CENTLEIN"/>
    <property type="match status" value="1"/>
</dbReference>
<dbReference type="GO" id="GO:0005814">
    <property type="term" value="C:centriole"/>
    <property type="evidence" value="ECO:0007669"/>
    <property type="project" value="TreeGrafter"/>
</dbReference>
<reference evidence="2" key="1">
    <citation type="journal article" date="2023" name="Science">
        <title>Genome structures resolve the early diversification of teleost fishes.</title>
        <authorList>
            <person name="Parey E."/>
            <person name="Louis A."/>
            <person name="Montfort J."/>
            <person name="Bouchez O."/>
            <person name="Roques C."/>
            <person name="Iampietro C."/>
            <person name="Lluch J."/>
            <person name="Castinel A."/>
            <person name="Donnadieu C."/>
            <person name="Desvignes T."/>
            <person name="Floi Bucao C."/>
            <person name="Jouanno E."/>
            <person name="Wen M."/>
            <person name="Mejri S."/>
            <person name="Dirks R."/>
            <person name="Jansen H."/>
            <person name="Henkel C."/>
            <person name="Chen W.J."/>
            <person name="Zahm M."/>
            <person name="Cabau C."/>
            <person name="Klopp C."/>
            <person name="Thompson A.W."/>
            <person name="Robinson-Rechavi M."/>
            <person name="Braasch I."/>
            <person name="Lecointre G."/>
            <person name="Bobe J."/>
            <person name="Postlethwait J.H."/>
            <person name="Berthelot C."/>
            <person name="Roest Crollius H."/>
            <person name="Guiguen Y."/>
        </authorList>
    </citation>
    <scope>NUCLEOTIDE SEQUENCE</scope>
    <source>
        <strain evidence="2">Concon-B</strain>
    </source>
</reference>
<dbReference type="GO" id="GO:0005813">
    <property type="term" value="C:centrosome"/>
    <property type="evidence" value="ECO:0007669"/>
    <property type="project" value="TreeGrafter"/>
</dbReference>
<sequence>MGPAEAELKGLQAKLKNACNEATKHTLANKSLKTELQAKEEQVKELQEKVSHMDRDITMKRQLVEDLRSKMKTFQDNDKSLKTLIEDLESKVKVLSEEAVNRKAFVDSLKRRLSVTGKERNEYEQTSHKLRKHLDKKDQKLQALQARVLQCEDAMAELERTASQQMHGLAQQSTQALDALQRKLGVANAQLEHLHAFVQALAGELHSDMQEVRVQLRKKHRSKESRQIAASILNVKGHPGP</sequence>
<feature type="coiled-coil region" evidence="1">
    <location>
        <begin position="22"/>
        <end position="190"/>
    </location>
</feature>
<name>A0A9Q1DIQ8_CONCO</name>
<dbReference type="SUPFAM" id="SSF57997">
    <property type="entry name" value="Tropomyosin"/>
    <property type="match status" value="1"/>
</dbReference>
<evidence type="ECO:0000256" key="1">
    <source>
        <dbReference type="SAM" id="Coils"/>
    </source>
</evidence>
<evidence type="ECO:0000313" key="3">
    <source>
        <dbReference type="Proteomes" id="UP001152803"/>
    </source>
</evidence>
<protein>
    <submittedName>
        <fullName evidence="2">Uncharacterized protein</fullName>
    </submittedName>
</protein>
<dbReference type="GO" id="GO:0010457">
    <property type="term" value="P:centriole-centriole cohesion"/>
    <property type="evidence" value="ECO:0007669"/>
    <property type="project" value="TreeGrafter"/>
</dbReference>
<keyword evidence="1" id="KW-0175">Coiled coil</keyword>
<dbReference type="OrthoDB" id="10011458at2759"/>
<proteinExistence type="predicted"/>
<comment type="caution">
    <text evidence="2">The sequence shown here is derived from an EMBL/GenBank/DDBJ whole genome shotgun (WGS) entry which is preliminary data.</text>
</comment>
<dbReference type="InterPro" id="IPR038810">
    <property type="entry name" value="CNTLN"/>
</dbReference>